<evidence type="ECO:0000313" key="2">
    <source>
        <dbReference type="EMBL" id="EEF14438.1"/>
    </source>
</evidence>
<keyword evidence="3" id="KW-1185">Reference proteome</keyword>
<comment type="caution">
    <text evidence="2">The sequence shown here is derived from an EMBL/GenBank/DDBJ whole genome shotgun (WGS) entry which is preliminary data.</text>
</comment>
<name>B9D0F5_CAMRE</name>
<evidence type="ECO:0000313" key="3">
    <source>
        <dbReference type="Proteomes" id="UP000003082"/>
    </source>
</evidence>
<dbReference type="STRING" id="553218.CAMRE0001_1159"/>
<organism evidence="2 3">
    <name type="scientific">Campylobacter rectus RM3267</name>
    <dbReference type="NCBI Taxonomy" id="553218"/>
    <lineage>
        <taxon>Bacteria</taxon>
        <taxon>Pseudomonadati</taxon>
        <taxon>Campylobacterota</taxon>
        <taxon>Epsilonproteobacteria</taxon>
        <taxon>Campylobacterales</taxon>
        <taxon>Campylobacteraceae</taxon>
        <taxon>Campylobacter</taxon>
    </lineage>
</organism>
<dbReference type="EMBL" id="ACFU01000006">
    <property type="protein sequence ID" value="EEF14438.1"/>
    <property type="molecule type" value="Genomic_DNA"/>
</dbReference>
<sequence>MLPSKIAKHDINLSMRFSAKPAEARTQAISKTPNQSKKRDINLIR</sequence>
<reference evidence="2 3" key="1">
    <citation type="submission" date="2008-08" db="EMBL/GenBank/DDBJ databases">
        <authorList>
            <person name="Madupu R."/>
            <person name="Durkin A.S."/>
            <person name="Torralba M."/>
            <person name="Methe B."/>
            <person name="Sutton G.G."/>
            <person name="Strausberg R.L."/>
            <person name="Nelson K.E."/>
        </authorList>
    </citation>
    <scope>NUCLEOTIDE SEQUENCE [LARGE SCALE GENOMIC DNA]</scope>
    <source>
        <strain evidence="2 3">RM3267</strain>
    </source>
</reference>
<dbReference type="AlphaFoldDB" id="B9D0F5"/>
<proteinExistence type="predicted"/>
<gene>
    <name evidence="2" type="ORF">CAMRE0001_1159</name>
</gene>
<dbReference type="Proteomes" id="UP000003082">
    <property type="component" value="Unassembled WGS sequence"/>
</dbReference>
<protein>
    <submittedName>
        <fullName evidence="2">Uncharacterized protein</fullName>
    </submittedName>
</protein>
<accession>B9D0F5</accession>
<evidence type="ECO:0000256" key="1">
    <source>
        <dbReference type="SAM" id="MobiDB-lite"/>
    </source>
</evidence>
<feature type="region of interest" description="Disordered" evidence="1">
    <location>
        <begin position="21"/>
        <end position="45"/>
    </location>
</feature>